<keyword evidence="5 11" id="KW-0863">Zinc-finger</keyword>
<feature type="domain" description="C2H2-type" evidence="12">
    <location>
        <begin position="274"/>
        <end position="296"/>
    </location>
</feature>
<comment type="subcellular location">
    <subcellularLocation>
        <location evidence="1">Nucleus</location>
    </subcellularLocation>
</comment>
<dbReference type="PANTHER" id="PTHR24379">
    <property type="entry name" value="KRAB AND ZINC FINGER DOMAIN-CONTAINING"/>
    <property type="match status" value="1"/>
</dbReference>
<evidence type="ECO:0000256" key="3">
    <source>
        <dbReference type="ARBA" id="ARBA00022723"/>
    </source>
</evidence>
<evidence type="ECO:0000256" key="10">
    <source>
        <dbReference type="ARBA" id="ARBA00023242"/>
    </source>
</evidence>
<feature type="domain" description="C2H2-type" evidence="12">
    <location>
        <begin position="173"/>
        <end position="200"/>
    </location>
</feature>
<keyword evidence="3" id="KW-0479">Metal-binding</keyword>
<feature type="domain" description="C2H2-type" evidence="12">
    <location>
        <begin position="119"/>
        <end position="142"/>
    </location>
</feature>
<feature type="domain" description="C2H2-type" evidence="12">
    <location>
        <begin position="331"/>
        <end position="353"/>
    </location>
</feature>
<keyword evidence="7" id="KW-0805">Transcription regulation</keyword>
<accession>A0A433U9H1</accession>
<protein>
    <recommendedName>
        <fullName evidence="12">C2H2-type domain-containing protein</fullName>
    </recommendedName>
</protein>
<evidence type="ECO:0000256" key="6">
    <source>
        <dbReference type="ARBA" id="ARBA00022833"/>
    </source>
</evidence>
<dbReference type="Pfam" id="PF00096">
    <property type="entry name" value="zf-C2H2"/>
    <property type="match status" value="4"/>
</dbReference>
<dbReference type="PROSITE" id="PS00028">
    <property type="entry name" value="ZINC_FINGER_C2H2_1"/>
    <property type="match status" value="11"/>
</dbReference>
<dbReference type="GO" id="GO:0005634">
    <property type="term" value="C:nucleus"/>
    <property type="evidence" value="ECO:0007669"/>
    <property type="project" value="UniProtKB-SubCell"/>
</dbReference>
<keyword evidence="14" id="KW-1185">Reference proteome</keyword>
<feature type="non-terminal residue" evidence="13">
    <location>
        <position position="1"/>
    </location>
</feature>
<evidence type="ECO:0000256" key="1">
    <source>
        <dbReference type="ARBA" id="ARBA00004123"/>
    </source>
</evidence>
<feature type="domain" description="C2H2-type" evidence="12">
    <location>
        <begin position="355"/>
        <end position="377"/>
    </location>
</feature>
<dbReference type="PANTHER" id="PTHR24379:SF127">
    <property type="entry name" value="BLOODY FINGERS-RELATED"/>
    <property type="match status" value="1"/>
</dbReference>
<keyword evidence="10" id="KW-0539">Nucleus</keyword>
<dbReference type="Gene3D" id="3.30.160.60">
    <property type="entry name" value="Classic Zinc Finger"/>
    <property type="match status" value="6"/>
</dbReference>
<dbReference type="Pfam" id="PF13912">
    <property type="entry name" value="zf-C2H2_6"/>
    <property type="match status" value="2"/>
</dbReference>
<feature type="domain" description="C2H2-type" evidence="12">
    <location>
        <begin position="1"/>
        <end position="28"/>
    </location>
</feature>
<evidence type="ECO:0000256" key="2">
    <source>
        <dbReference type="ARBA" id="ARBA00006991"/>
    </source>
</evidence>
<dbReference type="OrthoDB" id="1095242at2759"/>
<keyword evidence="4" id="KW-0677">Repeat</keyword>
<feature type="domain" description="C2H2-type" evidence="12">
    <location>
        <begin position="55"/>
        <end position="79"/>
    </location>
</feature>
<organism evidence="13 14">
    <name type="scientific">Elysia chlorotica</name>
    <name type="common">Eastern emerald elysia</name>
    <name type="synonym">Sea slug</name>
    <dbReference type="NCBI Taxonomy" id="188477"/>
    <lineage>
        <taxon>Eukaryota</taxon>
        <taxon>Metazoa</taxon>
        <taxon>Spiralia</taxon>
        <taxon>Lophotrochozoa</taxon>
        <taxon>Mollusca</taxon>
        <taxon>Gastropoda</taxon>
        <taxon>Heterobranchia</taxon>
        <taxon>Euthyneura</taxon>
        <taxon>Panpulmonata</taxon>
        <taxon>Sacoglossa</taxon>
        <taxon>Placobranchoidea</taxon>
        <taxon>Plakobranchidae</taxon>
        <taxon>Elysia</taxon>
    </lineage>
</organism>
<evidence type="ECO:0000256" key="7">
    <source>
        <dbReference type="ARBA" id="ARBA00023015"/>
    </source>
</evidence>
<comment type="caution">
    <text evidence="13">The sequence shown here is derived from an EMBL/GenBank/DDBJ whole genome shotgun (WGS) entry which is preliminary data.</text>
</comment>
<dbReference type="FunFam" id="3.30.160.60:FF:000495">
    <property type="entry name" value="zinc finger protein 668"/>
    <property type="match status" value="1"/>
</dbReference>
<evidence type="ECO:0000313" key="14">
    <source>
        <dbReference type="Proteomes" id="UP000271974"/>
    </source>
</evidence>
<sequence length="377" mass="43909">YQCEVCHKLFNKRQTLRQHFITHTDRFACQFCDARCKSKGDLRTHIQTHTKEKPYHCDICNTDYTRESILKKHLKTQLHLRAVYERDKIVEMHRFRGSKDMKAIDKFIPSKTKVKLGGFSCGKCSRVLLTKTEYRKHIKSHSMTHVCNVCQKGCKTALLLKIHLRSHKNENKLSCKSCSRKFATLQFLKDHLKTHKDMSTQKPDQSLIKAVITKHNKDIKMMKVSELQDPPQPKGRQPHTPVSRKATFECKICHRMFTSEKRLSNHAHTHKGLFPCSVCTKSFASSSKLTNHMLEHEKLFRLFECGECGKRFFKNGHLKSHMTIHTGSRPHVCSVCGKAFSRGTTLRKHEKTHLKRCKICDTTFASKYELDLHLEIH</sequence>
<reference evidence="13 14" key="1">
    <citation type="submission" date="2019-01" db="EMBL/GenBank/DDBJ databases">
        <title>A draft genome assembly of the solar-powered sea slug Elysia chlorotica.</title>
        <authorList>
            <person name="Cai H."/>
            <person name="Li Q."/>
            <person name="Fang X."/>
            <person name="Li J."/>
            <person name="Curtis N.E."/>
            <person name="Altenburger A."/>
            <person name="Shibata T."/>
            <person name="Feng M."/>
            <person name="Maeda T."/>
            <person name="Schwartz J.A."/>
            <person name="Shigenobu S."/>
            <person name="Lundholm N."/>
            <person name="Nishiyama T."/>
            <person name="Yang H."/>
            <person name="Hasebe M."/>
            <person name="Li S."/>
            <person name="Pierce S.K."/>
            <person name="Wang J."/>
        </authorList>
    </citation>
    <scope>NUCLEOTIDE SEQUENCE [LARGE SCALE GENOMIC DNA]</scope>
    <source>
        <strain evidence="13">EC2010</strain>
        <tissue evidence="13">Whole organism of an adult</tissue>
    </source>
</reference>
<evidence type="ECO:0000256" key="4">
    <source>
        <dbReference type="ARBA" id="ARBA00022737"/>
    </source>
</evidence>
<feature type="domain" description="C2H2-type" evidence="12">
    <location>
        <begin position="145"/>
        <end position="172"/>
    </location>
</feature>
<proteinExistence type="inferred from homology"/>
<dbReference type="GO" id="GO:0003677">
    <property type="term" value="F:DNA binding"/>
    <property type="evidence" value="ECO:0007669"/>
    <property type="project" value="UniProtKB-KW"/>
</dbReference>
<evidence type="ECO:0000256" key="9">
    <source>
        <dbReference type="ARBA" id="ARBA00023163"/>
    </source>
</evidence>
<comment type="similarity">
    <text evidence="2">Belongs to the krueppel C2H2-type zinc-finger protein family.</text>
</comment>
<evidence type="ECO:0000313" key="13">
    <source>
        <dbReference type="EMBL" id="RUS90453.1"/>
    </source>
</evidence>
<keyword evidence="8" id="KW-0238">DNA-binding</keyword>
<keyword evidence="9" id="KW-0804">Transcription</keyword>
<dbReference type="FunFam" id="3.30.160.60:FF:000770">
    <property type="entry name" value="zinc finger protein 16"/>
    <property type="match status" value="1"/>
</dbReference>
<dbReference type="Proteomes" id="UP000271974">
    <property type="component" value="Unassembled WGS sequence"/>
</dbReference>
<keyword evidence="6" id="KW-0862">Zinc</keyword>
<name>A0A433U9H1_ELYCH</name>
<dbReference type="AlphaFoldDB" id="A0A433U9H1"/>
<feature type="domain" description="C2H2-type" evidence="12">
    <location>
        <begin position="27"/>
        <end position="54"/>
    </location>
</feature>
<dbReference type="Pfam" id="PF12874">
    <property type="entry name" value="zf-met"/>
    <property type="match status" value="4"/>
</dbReference>
<evidence type="ECO:0000256" key="5">
    <source>
        <dbReference type="ARBA" id="ARBA00022771"/>
    </source>
</evidence>
<dbReference type="EMBL" id="RQTK01000032">
    <property type="protein sequence ID" value="RUS90453.1"/>
    <property type="molecule type" value="Genomic_DNA"/>
</dbReference>
<dbReference type="InterPro" id="IPR013087">
    <property type="entry name" value="Znf_C2H2_type"/>
</dbReference>
<feature type="domain" description="C2H2-type" evidence="12">
    <location>
        <begin position="248"/>
        <end position="275"/>
    </location>
</feature>
<dbReference type="FunFam" id="3.30.160.60:FF:000446">
    <property type="entry name" value="Zinc finger protein"/>
    <property type="match status" value="1"/>
</dbReference>
<feature type="non-terminal residue" evidence="13">
    <location>
        <position position="377"/>
    </location>
</feature>
<dbReference type="STRING" id="188477.A0A433U9H1"/>
<dbReference type="PROSITE" id="PS50157">
    <property type="entry name" value="ZINC_FINGER_C2H2_2"/>
    <property type="match status" value="11"/>
</dbReference>
<evidence type="ECO:0000256" key="8">
    <source>
        <dbReference type="ARBA" id="ARBA00023125"/>
    </source>
</evidence>
<evidence type="ECO:0000259" key="12">
    <source>
        <dbReference type="PROSITE" id="PS50157"/>
    </source>
</evidence>
<dbReference type="GO" id="GO:0008270">
    <property type="term" value="F:zinc ion binding"/>
    <property type="evidence" value="ECO:0007669"/>
    <property type="project" value="UniProtKB-KW"/>
</dbReference>
<feature type="domain" description="C2H2-type" evidence="12">
    <location>
        <begin position="303"/>
        <end position="330"/>
    </location>
</feature>
<dbReference type="SMART" id="SM00355">
    <property type="entry name" value="ZnF_C2H2"/>
    <property type="match status" value="11"/>
</dbReference>
<gene>
    <name evidence="13" type="ORF">EGW08_001794</name>
</gene>
<evidence type="ECO:0000256" key="11">
    <source>
        <dbReference type="PROSITE-ProRule" id="PRU00042"/>
    </source>
</evidence>
<dbReference type="InterPro" id="IPR036236">
    <property type="entry name" value="Znf_C2H2_sf"/>
</dbReference>
<dbReference type="SUPFAM" id="SSF57667">
    <property type="entry name" value="beta-beta-alpha zinc fingers"/>
    <property type="match status" value="5"/>
</dbReference>